<organism evidence="2 3">
    <name type="scientific">Chlorobium limicola</name>
    <dbReference type="NCBI Taxonomy" id="1092"/>
    <lineage>
        <taxon>Bacteria</taxon>
        <taxon>Pseudomonadati</taxon>
        <taxon>Chlorobiota</taxon>
        <taxon>Chlorobiia</taxon>
        <taxon>Chlorobiales</taxon>
        <taxon>Chlorobiaceae</taxon>
        <taxon>Chlorobium/Pelodictyon group</taxon>
        <taxon>Chlorobium</taxon>
    </lineage>
</organism>
<reference evidence="2 3" key="1">
    <citation type="submission" date="2015-10" db="EMBL/GenBank/DDBJ databases">
        <title>Draft Genome Sequence of Chlorobium limicola strain Frasassi Growing under Artificial Lighting in the Frasassi Cave System.</title>
        <authorList>
            <person name="Mansor M."/>
            <person name="Macalady J."/>
        </authorList>
    </citation>
    <scope>NUCLEOTIDE SEQUENCE [LARGE SCALE GENOMIC DNA]</scope>
    <source>
        <strain evidence="2 3">Frasassi</strain>
    </source>
</reference>
<dbReference type="RefSeq" id="WP_059139056.1">
    <property type="nucleotide sequence ID" value="NZ_LMBR01000143.1"/>
</dbReference>
<dbReference type="Proteomes" id="UP000053937">
    <property type="component" value="Unassembled WGS sequence"/>
</dbReference>
<comment type="caution">
    <text evidence="2">The sequence shown here is derived from an EMBL/GenBank/DDBJ whole genome shotgun (WGS) entry which is preliminary data.</text>
</comment>
<feature type="compositionally biased region" description="Basic and acidic residues" evidence="1">
    <location>
        <begin position="63"/>
        <end position="73"/>
    </location>
</feature>
<feature type="region of interest" description="Disordered" evidence="1">
    <location>
        <begin position="35"/>
        <end position="107"/>
    </location>
</feature>
<sequence>MIASLLRYRFFALILIAVIINTHAMVIPIEKEAHAEGVPMPGPDDYPKPGNPDDAPKPGNPDDAPKPNPDDAPKPGNPNDAPKPGDPDDAPNPNPDDAPPPLWPWKD</sequence>
<accession>A0A101JIU6</accession>
<evidence type="ECO:0000313" key="3">
    <source>
        <dbReference type="Proteomes" id="UP000053937"/>
    </source>
</evidence>
<name>A0A101JIU6_CHLLI</name>
<gene>
    <name evidence="2" type="ORF">ASB62_06015</name>
</gene>
<feature type="compositionally biased region" description="Pro residues" evidence="1">
    <location>
        <begin position="90"/>
        <end position="107"/>
    </location>
</feature>
<dbReference type="AlphaFoldDB" id="A0A101JIU6"/>
<dbReference type="EMBL" id="LMBR01000143">
    <property type="protein sequence ID" value="KUL27646.1"/>
    <property type="molecule type" value="Genomic_DNA"/>
</dbReference>
<protein>
    <submittedName>
        <fullName evidence="2">Uncharacterized protein</fullName>
    </submittedName>
</protein>
<evidence type="ECO:0000256" key="1">
    <source>
        <dbReference type="SAM" id="MobiDB-lite"/>
    </source>
</evidence>
<evidence type="ECO:0000313" key="2">
    <source>
        <dbReference type="EMBL" id="KUL27646.1"/>
    </source>
</evidence>
<proteinExistence type="predicted"/>
<keyword evidence="3" id="KW-1185">Reference proteome</keyword>